<keyword evidence="2" id="KW-1003">Cell membrane</keyword>
<feature type="transmembrane region" description="Helical" evidence="8">
    <location>
        <begin position="7"/>
        <end position="24"/>
    </location>
</feature>
<evidence type="ECO:0000256" key="2">
    <source>
        <dbReference type="ARBA" id="ARBA00022475"/>
    </source>
</evidence>
<evidence type="ECO:0000256" key="4">
    <source>
        <dbReference type="ARBA" id="ARBA00022692"/>
    </source>
</evidence>
<evidence type="ECO:0000256" key="5">
    <source>
        <dbReference type="ARBA" id="ARBA00022989"/>
    </source>
</evidence>
<comment type="function">
    <text evidence="7">Participates in the barrier function of the cell envelope.</text>
</comment>
<dbReference type="Pfam" id="PF02698">
    <property type="entry name" value="DUF218"/>
    <property type="match status" value="1"/>
</dbReference>
<dbReference type="PANTHER" id="PTHR30336">
    <property type="entry name" value="INNER MEMBRANE PROTEIN, PROBABLE PERMEASE"/>
    <property type="match status" value="1"/>
</dbReference>
<dbReference type="InterPro" id="IPR003848">
    <property type="entry name" value="DUF218"/>
</dbReference>
<accession>A0A6S6TUB3</accession>
<dbReference type="GO" id="GO:0005886">
    <property type="term" value="C:plasma membrane"/>
    <property type="evidence" value="ECO:0007669"/>
    <property type="project" value="UniProtKB-SubCell"/>
</dbReference>
<keyword evidence="6 8" id="KW-0472">Membrane</keyword>
<dbReference type="PANTHER" id="PTHR30336:SF0">
    <property type="entry name" value="PROTEIN SANA"/>
    <property type="match status" value="1"/>
</dbReference>
<organism evidence="10">
    <name type="scientific">uncultured Sulfurovum sp</name>
    <dbReference type="NCBI Taxonomy" id="269237"/>
    <lineage>
        <taxon>Bacteria</taxon>
        <taxon>Pseudomonadati</taxon>
        <taxon>Campylobacterota</taxon>
        <taxon>Epsilonproteobacteria</taxon>
        <taxon>Campylobacterales</taxon>
        <taxon>Sulfurovaceae</taxon>
        <taxon>Sulfurovum</taxon>
        <taxon>environmental samples</taxon>
    </lineage>
</organism>
<keyword evidence="4 8" id="KW-0812">Transmembrane</keyword>
<evidence type="ECO:0000259" key="9">
    <source>
        <dbReference type="Pfam" id="PF02698"/>
    </source>
</evidence>
<proteinExistence type="predicted"/>
<gene>
    <name evidence="10" type="ORF">HELGO_WM17683</name>
</gene>
<reference evidence="10" key="1">
    <citation type="submission" date="2020-01" db="EMBL/GenBank/DDBJ databases">
        <authorList>
            <person name="Meier V. D."/>
            <person name="Meier V D."/>
        </authorList>
    </citation>
    <scope>NUCLEOTIDE SEQUENCE</scope>
    <source>
        <strain evidence="10">HLG_WM_MAG_05</strain>
    </source>
</reference>
<keyword evidence="5 8" id="KW-1133">Transmembrane helix</keyword>
<sequence length="218" mass="25263">MLKFFKRLLIMVLLLIAGYYLTVYNHQRMVEIAKPLLYTEVDKIPAKKAALVLGCSKYLKNGRINYFFKYRIEATVKLFKAGKVNAIVVSGDNSSKGYDETTAMYEDLVSKGIPAQYIERDYAGFRTLDSIVRAKAIFDLEDYIVVSQRFHLERAIYIAHAKEQKVLGFVAKDFQNTFWAKRMEQRELLARVKAVLDMHVFGVEPKFYGEKVKVNYKN</sequence>
<evidence type="ECO:0000256" key="8">
    <source>
        <dbReference type="SAM" id="Phobius"/>
    </source>
</evidence>
<evidence type="ECO:0000256" key="7">
    <source>
        <dbReference type="ARBA" id="ARBA00037355"/>
    </source>
</evidence>
<keyword evidence="3" id="KW-0997">Cell inner membrane</keyword>
<dbReference type="AlphaFoldDB" id="A0A6S6TUB3"/>
<dbReference type="InterPro" id="IPR051599">
    <property type="entry name" value="Cell_Envelope_Assoc"/>
</dbReference>
<evidence type="ECO:0000256" key="3">
    <source>
        <dbReference type="ARBA" id="ARBA00022519"/>
    </source>
</evidence>
<evidence type="ECO:0000313" key="10">
    <source>
        <dbReference type="EMBL" id="CAA6819758.1"/>
    </source>
</evidence>
<evidence type="ECO:0000256" key="1">
    <source>
        <dbReference type="ARBA" id="ARBA00004377"/>
    </source>
</evidence>
<feature type="domain" description="DUF218" evidence="9">
    <location>
        <begin position="49"/>
        <end position="166"/>
    </location>
</feature>
<comment type="subcellular location">
    <subcellularLocation>
        <location evidence="1">Cell inner membrane</location>
        <topology evidence="1">Single-pass membrane protein</topology>
    </subcellularLocation>
</comment>
<dbReference type="CDD" id="cd06259">
    <property type="entry name" value="YdcF-like"/>
    <property type="match status" value="1"/>
</dbReference>
<protein>
    <submittedName>
        <fullName evidence="10">SanA protein</fullName>
    </submittedName>
</protein>
<dbReference type="EMBL" id="CACVAU010000057">
    <property type="protein sequence ID" value="CAA6819758.1"/>
    <property type="molecule type" value="Genomic_DNA"/>
</dbReference>
<name>A0A6S6TUB3_9BACT</name>
<evidence type="ECO:0000256" key="6">
    <source>
        <dbReference type="ARBA" id="ARBA00023136"/>
    </source>
</evidence>